<sequence>MDVSEFRMSKIVIDETEIQKALSNPSKEPTRTGPAGPAREIPKIVSGGEPEFSVGGLLGETYEKRKQSEAAASASSSVKHMDGPFTEAPSLLNGGIRAMTVPDLSAAPKKQAEQTVKRDEPKSWFPSAAEHSARTRQTTHSHQQQRRPTMAGDVPPSFSSPTSIASSSSMNGCMSRRQRHPAPLLNFNSDVSESPRFQGGFNSAGVRCAPGHPLINFAAGGAAARDPRDPRDPRDAREAWDASLRRQCSRRGGNGGFGPVAAGPPPPQHAPPPPLNSLQRQQSRASAHSQRRYFPNEPRNHLAVPPNPPASLRRLHHGEAPSRPPSRYPSEPLVYRAR</sequence>
<comment type="caution">
    <text evidence="2">The sequence shown here is derived from an EMBL/GenBank/DDBJ whole genome shotgun (WGS) entry which is preliminary data.</text>
</comment>
<proteinExistence type="predicted"/>
<evidence type="ECO:0000256" key="1">
    <source>
        <dbReference type="SAM" id="MobiDB-lite"/>
    </source>
</evidence>
<feature type="region of interest" description="Disordered" evidence="1">
    <location>
        <begin position="215"/>
        <end position="338"/>
    </location>
</feature>
<keyword evidence="3" id="KW-1185">Reference proteome</keyword>
<feature type="compositionally biased region" description="Low complexity" evidence="1">
    <location>
        <begin position="146"/>
        <end position="169"/>
    </location>
</feature>
<evidence type="ECO:0000313" key="2">
    <source>
        <dbReference type="EMBL" id="KAG5913569.1"/>
    </source>
</evidence>
<dbReference type="Proteomes" id="UP000811619">
    <property type="component" value="Unassembled WGS sequence"/>
</dbReference>
<name>A0A8K0J063_9HYPO</name>
<dbReference type="EMBL" id="SRPY01001292">
    <property type="protein sequence ID" value="KAG5913569.1"/>
    <property type="molecule type" value="Genomic_DNA"/>
</dbReference>
<feature type="compositionally biased region" description="Basic and acidic residues" evidence="1">
    <location>
        <begin position="110"/>
        <end position="122"/>
    </location>
</feature>
<feature type="region of interest" description="Disordered" evidence="1">
    <location>
        <begin position="102"/>
        <end position="191"/>
    </location>
</feature>
<gene>
    <name evidence="2" type="ORF">E4U42_001007</name>
</gene>
<feature type="compositionally biased region" description="Pro residues" evidence="1">
    <location>
        <begin position="262"/>
        <end position="275"/>
    </location>
</feature>
<dbReference type="AlphaFoldDB" id="A0A8K0J063"/>
<evidence type="ECO:0000313" key="3">
    <source>
        <dbReference type="Proteomes" id="UP000811619"/>
    </source>
</evidence>
<feature type="compositionally biased region" description="Low complexity" evidence="1">
    <location>
        <begin position="277"/>
        <end position="288"/>
    </location>
</feature>
<organism evidence="2 3">
    <name type="scientific">Claviceps africana</name>
    <dbReference type="NCBI Taxonomy" id="83212"/>
    <lineage>
        <taxon>Eukaryota</taxon>
        <taxon>Fungi</taxon>
        <taxon>Dikarya</taxon>
        <taxon>Ascomycota</taxon>
        <taxon>Pezizomycotina</taxon>
        <taxon>Sordariomycetes</taxon>
        <taxon>Hypocreomycetidae</taxon>
        <taxon>Hypocreales</taxon>
        <taxon>Clavicipitaceae</taxon>
        <taxon>Claviceps</taxon>
    </lineage>
</organism>
<feature type="region of interest" description="Disordered" evidence="1">
    <location>
        <begin position="64"/>
        <end position="90"/>
    </location>
</feature>
<accession>A0A8K0J063</accession>
<feature type="compositionally biased region" description="Basic and acidic residues" evidence="1">
    <location>
        <begin position="225"/>
        <end position="244"/>
    </location>
</feature>
<feature type="region of interest" description="Disordered" evidence="1">
    <location>
        <begin position="17"/>
        <end position="52"/>
    </location>
</feature>
<reference evidence="2" key="1">
    <citation type="journal article" date="2020" name="bioRxiv">
        <title>Whole genome comparisons of ergot fungi reveals the divergence and evolution of species within the genus Claviceps are the result of varying mechanisms driving genome evolution and host range expansion.</title>
        <authorList>
            <person name="Wyka S.A."/>
            <person name="Mondo S.J."/>
            <person name="Liu M."/>
            <person name="Dettman J."/>
            <person name="Nalam V."/>
            <person name="Broders K.D."/>
        </authorList>
    </citation>
    <scope>NUCLEOTIDE SEQUENCE</scope>
    <source>
        <strain evidence="2">CCC 489</strain>
    </source>
</reference>
<protein>
    <submittedName>
        <fullName evidence="2">Uncharacterized protein</fullName>
    </submittedName>
</protein>